<keyword evidence="6" id="KW-0285">Flavoprotein</keyword>
<dbReference type="PROSITE" id="PS51645">
    <property type="entry name" value="PHR_CRY_ALPHA_BETA"/>
    <property type="match status" value="1"/>
</dbReference>
<evidence type="ECO:0000256" key="9">
    <source>
        <dbReference type="ARBA" id="ARBA00023125"/>
    </source>
</evidence>
<dbReference type="InterPro" id="IPR008148">
    <property type="entry name" value="DNA_photolyase_2"/>
</dbReference>
<evidence type="ECO:0000313" key="15">
    <source>
        <dbReference type="EMBL" id="HGI30999.1"/>
    </source>
</evidence>
<organism evidence="15">
    <name type="scientific">Candidatus Caldatribacterium californiense</name>
    <dbReference type="NCBI Taxonomy" id="1454726"/>
    <lineage>
        <taxon>Bacteria</taxon>
        <taxon>Pseudomonadati</taxon>
        <taxon>Atribacterota</taxon>
        <taxon>Atribacteria</taxon>
        <taxon>Atribacterales</taxon>
        <taxon>Candidatus Caldatribacteriaceae</taxon>
        <taxon>Candidatus Caldatribacterium</taxon>
    </lineage>
</organism>
<dbReference type="FunFam" id="1.10.579.10:FF:000002">
    <property type="entry name" value="Deoxyribodipyrimidine photolyase"/>
    <property type="match status" value="1"/>
</dbReference>
<dbReference type="Pfam" id="PF00875">
    <property type="entry name" value="DNA_photolyase"/>
    <property type="match status" value="1"/>
</dbReference>
<dbReference type="Gene3D" id="3.40.50.620">
    <property type="entry name" value="HUPs"/>
    <property type="match status" value="1"/>
</dbReference>
<dbReference type="InterPro" id="IPR014729">
    <property type="entry name" value="Rossmann-like_a/b/a_fold"/>
</dbReference>
<comment type="catalytic activity">
    <reaction evidence="13">
        <text>cyclobutadipyrimidine (in DNA) = 2 pyrimidine residues (in DNA).</text>
        <dbReference type="EC" id="4.1.99.3"/>
    </reaction>
</comment>
<keyword evidence="7" id="KW-0227">DNA damage</keyword>
<feature type="domain" description="Photolyase/cryptochrome alpha/beta" evidence="14">
    <location>
        <begin position="17"/>
        <end position="147"/>
    </location>
</feature>
<evidence type="ECO:0000256" key="7">
    <source>
        <dbReference type="ARBA" id="ARBA00022763"/>
    </source>
</evidence>
<gene>
    <name evidence="15" type="ORF">ENV30_06810</name>
</gene>
<dbReference type="InterPro" id="IPR006050">
    <property type="entry name" value="DNA_photolyase_N"/>
</dbReference>
<protein>
    <recommendedName>
        <fullName evidence="5">Deoxyribodipyrimidine photo-lyase</fullName>
        <ecNumber evidence="4">4.1.99.3</ecNumber>
    </recommendedName>
    <alternativeName>
        <fullName evidence="12">DNA photolyase</fullName>
    </alternativeName>
</protein>
<comment type="cofactor">
    <cofactor evidence="2">
        <name>FAD</name>
        <dbReference type="ChEBI" id="CHEBI:57692"/>
    </cofactor>
</comment>
<evidence type="ECO:0000256" key="1">
    <source>
        <dbReference type="ARBA" id="ARBA00001932"/>
    </source>
</evidence>
<dbReference type="FunFam" id="3.40.50.620:FF:000110">
    <property type="entry name" value="Deoxyribodipyrimidine photolyase"/>
    <property type="match status" value="1"/>
</dbReference>
<comment type="caution">
    <text evidence="15">The sequence shown here is derived from an EMBL/GenBank/DDBJ whole genome shotgun (WGS) entry which is preliminary data.</text>
</comment>
<dbReference type="GO" id="GO:0000719">
    <property type="term" value="P:photoreactive repair"/>
    <property type="evidence" value="ECO:0007669"/>
    <property type="project" value="TreeGrafter"/>
</dbReference>
<evidence type="ECO:0000256" key="8">
    <source>
        <dbReference type="ARBA" id="ARBA00022827"/>
    </source>
</evidence>
<dbReference type="GO" id="GO:0003904">
    <property type="term" value="F:deoxyribodipyrimidine photo-lyase activity"/>
    <property type="evidence" value="ECO:0007669"/>
    <property type="project" value="UniProtKB-EC"/>
</dbReference>
<dbReference type="Gene3D" id="1.10.579.10">
    <property type="entry name" value="DNA Cyclobutane Dipyrimidine Photolyase, subunit A, domain 3"/>
    <property type="match status" value="1"/>
</dbReference>
<dbReference type="SUPFAM" id="SSF48173">
    <property type="entry name" value="Cryptochrome/photolyase FAD-binding domain"/>
    <property type="match status" value="1"/>
</dbReference>
<comment type="similarity">
    <text evidence="3">Belongs to the DNA photolyase class-2 family.</text>
</comment>
<keyword evidence="11 15" id="KW-0456">Lyase</keyword>
<evidence type="ECO:0000256" key="2">
    <source>
        <dbReference type="ARBA" id="ARBA00001974"/>
    </source>
</evidence>
<dbReference type="Gene3D" id="1.25.40.80">
    <property type="match status" value="1"/>
</dbReference>
<comment type="cofactor">
    <cofactor evidence="1">
        <name>(6R)-5,10-methylene-5,6,7,8-tetrahydrofolate</name>
        <dbReference type="ChEBI" id="CHEBI:15636"/>
    </cofactor>
</comment>
<evidence type="ECO:0000259" key="14">
    <source>
        <dbReference type="PROSITE" id="PS51645"/>
    </source>
</evidence>
<dbReference type="PANTHER" id="PTHR10211">
    <property type="entry name" value="DEOXYRIBODIPYRIMIDINE PHOTOLYASE"/>
    <property type="match status" value="1"/>
</dbReference>
<accession>A0A7V3YH44</accession>
<dbReference type="PANTHER" id="PTHR10211:SF0">
    <property type="entry name" value="DEOXYRIBODIPYRIMIDINE PHOTO-LYASE"/>
    <property type="match status" value="1"/>
</dbReference>
<evidence type="ECO:0000256" key="10">
    <source>
        <dbReference type="ARBA" id="ARBA00023204"/>
    </source>
</evidence>
<dbReference type="GO" id="GO:0003677">
    <property type="term" value="F:DNA binding"/>
    <property type="evidence" value="ECO:0007669"/>
    <property type="project" value="UniProtKB-KW"/>
</dbReference>
<reference evidence="15" key="1">
    <citation type="journal article" date="2020" name="mSystems">
        <title>Genome- and Community-Level Interaction Insights into Carbon Utilization and Element Cycling Functions of Hydrothermarchaeota in Hydrothermal Sediment.</title>
        <authorList>
            <person name="Zhou Z."/>
            <person name="Liu Y."/>
            <person name="Xu W."/>
            <person name="Pan J."/>
            <person name="Luo Z.H."/>
            <person name="Li M."/>
        </authorList>
    </citation>
    <scope>NUCLEOTIDE SEQUENCE [LARGE SCALE GENOMIC DNA]</scope>
    <source>
        <strain evidence="15">SpSt-747</strain>
    </source>
</reference>
<keyword evidence="9" id="KW-0238">DNA-binding</keyword>
<evidence type="ECO:0000256" key="11">
    <source>
        <dbReference type="ARBA" id="ARBA00023239"/>
    </source>
</evidence>
<evidence type="ECO:0000256" key="13">
    <source>
        <dbReference type="ARBA" id="ARBA00033999"/>
    </source>
</evidence>
<keyword evidence="8" id="KW-0274">FAD</keyword>
<dbReference type="InterPro" id="IPR036134">
    <property type="entry name" value="Crypto/Photolyase_FAD-like_sf"/>
</dbReference>
<dbReference type="EC" id="4.1.99.3" evidence="4"/>
<dbReference type="EMBL" id="DTFV01000099">
    <property type="protein sequence ID" value="HGI30999.1"/>
    <property type="molecule type" value="Genomic_DNA"/>
</dbReference>
<dbReference type="NCBIfam" id="TIGR00591">
    <property type="entry name" value="phr2"/>
    <property type="match status" value="1"/>
</dbReference>
<dbReference type="InterPro" id="IPR052219">
    <property type="entry name" value="Photolyase_Class-2"/>
</dbReference>
<dbReference type="InterPro" id="IPR036155">
    <property type="entry name" value="Crypto/Photolyase_N_sf"/>
</dbReference>
<dbReference type="SUPFAM" id="SSF52425">
    <property type="entry name" value="Cryptochrome/photolyase, N-terminal domain"/>
    <property type="match status" value="1"/>
</dbReference>
<keyword evidence="10" id="KW-0234">DNA repair</keyword>
<evidence type="ECO:0000256" key="6">
    <source>
        <dbReference type="ARBA" id="ARBA00022630"/>
    </source>
</evidence>
<proteinExistence type="inferred from homology"/>
<name>A0A7V3YH44_9BACT</name>
<evidence type="ECO:0000256" key="12">
    <source>
        <dbReference type="ARBA" id="ARBA00031671"/>
    </source>
</evidence>
<sequence>MERRRVRLVKAGRKRKGPILYWMQREQRVQENWALYFALVLAKESDVPLCVCFNLVPDFLGALPRAYRFMLEGLREVEGELAELRIPFVFLRGKPKETIPGLVRDLEASGIVMDFNPLKIVRAWKREVLKHLTATVFEVDARNVVPVWVTSPVKEYGAFTIRRKIHRHLPEFLKEFPKLGKQPFRGITFRACDWERLFLELFPEKPKLPCTPGYAAGMRALQEFLKERLPHYAEKRNDPAVPATSLLSPYLHFGQISAQKVALEVLRFREQYPESVDAFLEQLIVRRELAENFCTYEEHYDTPLGFPRWAQETLKAHRTDNRPYLYTLKELEHAKTHDPLWNAAQRELLFAGRIHNYTRMYWAKKILEWSENEEEALRRAIDLNDRYALDGRDPNGYTGIAWSIGGVHDRPFPEREIFGKIRPMTLAQCARKFSVEKYIARVEEFSKDS</sequence>
<evidence type="ECO:0000256" key="5">
    <source>
        <dbReference type="ARBA" id="ARBA00014046"/>
    </source>
</evidence>
<evidence type="ECO:0000256" key="4">
    <source>
        <dbReference type="ARBA" id="ARBA00013149"/>
    </source>
</evidence>
<evidence type="ECO:0000256" key="3">
    <source>
        <dbReference type="ARBA" id="ARBA00006409"/>
    </source>
</evidence>
<dbReference type="AlphaFoldDB" id="A0A7V3YH44"/>